<protein>
    <submittedName>
        <fullName evidence="2">Uncharacterized protein</fullName>
    </submittedName>
</protein>
<sequence>MTRTGTSLLILATLGFIASSLGFALHMDAGSVGSSAEGMARMLASPRYFAAEPERIDLSALFLHPQGIGMKTLLVMTWAALAYHALRNALSPAPAGAGSQAPLIGALALGAVWPWLVPTAPILSFLLAGLTLVGLISAAMQEQQHQGHQIERSSALGFAAGWGLLVWLSMLAALLQTPLGLSQDAAAVIAILIGSIAAVRLQLRLGRRIGFSVALIWGLIGIAAGTVTTDATIATVTVLAIAIIAVALVRVTT</sequence>
<name>A0A368Z7Y8_9RHOB</name>
<evidence type="ECO:0000313" key="2">
    <source>
        <dbReference type="EMBL" id="RCW88119.1"/>
    </source>
</evidence>
<evidence type="ECO:0000256" key="1">
    <source>
        <dbReference type="SAM" id="Phobius"/>
    </source>
</evidence>
<feature type="transmembrane region" description="Helical" evidence="1">
    <location>
        <begin position="122"/>
        <end position="141"/>
    </location>
</feature>
<gene>
    <name evidence="2" type="ORF">DFP89_10248</name>
</gene>
<comment type="caution">
    <text evidence="2">The sequence shown here is derived from an EMBL/GenBank/DDBJ whole genome shotgun (WGS) entry which is preliminary data.</text>
</comment>
<accession>A0A368Z7Y8</accession>
<feature type="transmembrane region" description="Helical" evidence="1">
    <location>
        <begin position="233"/>
        <end position="251"/>
    </location>
</feature>
<keyword evidence="1" id="KW-0812">Transmembrane</keyword>
<feature type="transmembrane region" description="Helical" evidence="1">
    <location>
        <begin position="68"/>
        <end position="86"/>
    </location>
</feature>
<feature type="transmembrane region" description="Helical" evidence="1">
    <location>
        <begin position="181"/>
        <end position="201"/>
    </location>
</feature>
<feature type="transmembrane region" description="Helical" evidence="1">
    <location>
        <begin position="208"/>
        <end position="227"/>
    </location>
</feature>
<keyword evidence="3" id="KW-1185">Reference proteome</keyword>
<evidence type="ECO:0000313" key="3">
    <source>
        <dbReference type="Proteomes" id="UP000253345"/>
    </source>
</evidence>
<dbReference type="Proteomes" id="UP000253345">
    <property type="component" value="Unassembled WGS sequence"/>
</dbReference>
<feature type="transmembrane region" description="Helical" evidence="1">
    <location>
        <begin position="153"/>
        <end position="175"/>
    </location>
</feature>
<dbReference type="RefSeq" id="WP_114347861.1">
    <property type="nucleotide sequence ID" value="NZ_QPJL01000002.1"/>
</dbReference>
<keyword evidence="1" id="KW-0472">Membrane</keyword>
<dbReference type="AlphaFoldDB" id="A0A368Z7Y8"/>
<proteinExistence type="predicted"/>
<organism evidence="2 3">
    <name type="scientific">Paracoccus lutimaris</name>
    <dbReference type="NCBI Taxonomy" id="1490030"/>
    <lineage>
        <taxon>Bacteria</taxon>
        <taxon>Pseudomonadati</taxon>
        <taxon>Pseudomonadota</taxon>
        <taxon>Alphaproteobacteria</taxon>
        <taxon>Rhodobacterales</taxon>
        <taxon>Paracoccaceae</taxon>
        <taxon>Paracoccus</taxon>
    </lineage>
</organism>
<keyword evidence="1" id="KW-1133">Transmembrane helix</keyword>
<dbReference type="OrthoDB" id="7779051at2"/>
<dbReference type="EMBL" id="QPJL01000002">
    <property type="protein sequence ID" value="RCW88119.1"/>
    <property type="molecule type" value="Genomic_DNA"/>
</dbReference>
<feature type="transmembrane region" description="Helical" evidence="1">
    <location>
        <begin position="98"/>
        <end position="116"/>
    </location>
</feature>
<reference evidence="2 3" key="1">
    <citation type="submission" date="2018-07" db="EMBL/GenBank/DDBJ databases">
        <title>Genomic Encyclopedia of Type Strains, Phase III (KMG-III): the genomes of soil and plant-associated and newly described type strains.</title>
        <authorList>
            <person name="Whitman W."/>
        </authorList>
    </citation>
    <scope>NUCLEOTIDE SEQUENCE [LARGE SCALE GENOMIC DNA]</scope>
    <source>
        <strain evidence="2 3">CECT 8525</strain>
    </source>
</reference>